<reference evidence="5" key="6">
    <citation type="journal article" date="2013" name="J. Proteome Res.">
        <title>Toward a comprehensive characterization of a human cancer cell phosphoproteome.</title>
        <authorList>
            <person name="Zhou H."/>
            <person name="Di Palma S."/>
            <person name="Preisinger C."/>
            <person name="Peng M."/>
            <person name="Polat A.N."/>
            <person name="Heck A.J."/>
            <person name="Mohammed S."/>
        </authorList>
    </citation>
    <scope>IDENTIFICATION BY MASS SPECTROMETRY [LARGE SCALE ANALYSIS]</scope>
</reference>
<proteinExistence type="evidence at protein level"/>
<dbReference type="Antibodypedia" id="2213">
    <property type="antibodies" value="200 antibodies from 26 providers"/>
</dbReference>
<dbReference type="ProteomicsDB" id="31802"/>
<dbReference type="SMR" id="F8WED3"/>
<dbReference type="VEuPathDB" id="HostDB:ENSG00000198898"/>
<evidence type="ECO:0000313" key="2">
    <source>
        <dbReference type="Proteomes" id="UP000005640"/>
    </source>
</evidence>
<evidence type="ECO:0007829" key="5">
    <source>
        <dbReference type="PubMed" id="23186163"/>
    </source>
</evidence>
<dbReference type="Proteomes" id="UP000005640">
    <property type="component" value="Chromosome 7"/>
</dbReference>
<dbReference type="Ensembl" id="ENST00000449080.5">
    <property type="protein sequence ID" value="ENSP00000408150.1"/>
    <property type="gene ID" value="ENSG00000198898.16"/>
</dbReference>
<accession>F8WED3</accession>
<sequence length="37" mass="4287">MADLEEQLSDEEKTKSVLHFEDFESRGPGKLANFFLK</sequence>
<reference evidence="3" key="4">
    <citation type="journal article" date="2009" name="Anal. Chem.">
        <title>Lys-N and trypsin cover complementary parts of the phosphoproteome in a refined SCX-based approach.</title>
        <authorList>
            <person name="Gauci S."/>
            <person name="Helbig A.O."/>
            <person name="Slijper M."/>
            <person name="Krijgsveld J."/>
            <person name="Heck A.J."/>
            <person name="Mohammed S."/>
        </authorList>
    </citation>
    <scope>IDENTIFICATION BY MASS SPECTROMETRY [LARGE SCALE ANALYSIS]</scope>
</reference>
<dbReference type="GeneTree" id="ENSGT00950000183119"/>
<dbReference type="ExpressionAtlas" id="F8WED3">
    <property type="expression patterns" value="baseline and differential"/>
</dbReference>
<name>F8WED3_HUMAN</name>
<dbReference type="Bgee" id="ENSG00000198898">
    <property type="expression patterns" value="Expressed in jejunal mucosa and 216 other cell types or tissues"/>
</dbReference>
<reference evidence="1" key="7">
    <citation type="submission" date="2025-08" db="UniProtKB">
        <authorList>
            <consortium name="Ensembl"/>
        </authorList>
    </citation>
    <scope>IDENTIFICATION</scope>
</reference>
<evidence type="ECO:0007829" key="3">
    <source>
        <dbReference type="PubMed" id="19413330"/>
    </source>
</evidence>
<organism evidence="1 2">
    <name type="scientific">Homo sapiens</name>
    <name type="common">Human</name>
    <dbReference type="NCBI Taxonomy" id="9606"/>
    <lineage>
        <taxon>Eukaryota</taxon>
        <taxon>Metazoa</taxon>
        <taxon>Chordata</taxon>
        <taxon>Craniata</taxon>
        <taxon>Vertebrata</taxon>
        <taxon>Euteleostomi</taxon>
        <taxon>Mammalia</taxon>
        <taxon>Eutheria</taxon>
        <taxon>Euarchontoglires</taxon>
        <taxon>Primates</taxon>
        <taxon>Haplorrhini</taxon>
        <taxon>Catarrhini</taxon>
        <taxon>Hominidae</taxon>
        <taxon>Homo</taxon>
    </lineage>
</organism>
<dbReference type="AlphaFoldDB" id="F8WED3"/>
<evidence type="ECO:0007829" key="4">
    <source>
        <dbReference type="PubMed" id="22223895"/>
    </source>
</evidence>
<dbReference type="Ensembl" id="ENST00000449080.5">
    <property type="protein sequence ID" value="ENSP00000408150.1"/>
    <property type="gene ID" value="ENSG00000198898.17"/>
</dbReference>
<dbReference type="EMBL" id="AC002543">
    <property type="status" value="NOT_ANNOTATED_CDS"/>
    <property type="molecule type" value="Genomic_DNA"/>
</dbReference>
<dbReference type="ChiTaRS" id="CAPZA2">
    <property type="organism name" value="human"/>
</dbReference>
<dbReference type="HOGENOM" id="CLU_3350888_0_0_1"/>
<reference evidence="1 2" key="3">
    <citation type="journal article" date="2004" name="Nature">
        <title>Finishing the euchromatic sequence of the human genome.</title>
        <authorList>
            <consortium name="International Human Genome Sequencing Consortium"/>
        </authorList>
    </citation>
    <scope>NUCLEOTIDE SEQUENCE [LARGE SCALE GENOMIC DNA]</scope>
</reference>
<dbReference type="UCSC" id="uc064hhr.1">
    <property type="organism name" value="human"/>
</dbReference>
<dbReference type="OrthoDB" id="340550at2759"/>
<dbReference type="EMBL" id="KF458578">
    <property type="status" value="NOT_ANNOTATED_CDS"/>
    <property type="molecule type" value="Genomic_DNA"/>
</dbReference>
<dbReference type="OpenTargets" id="ENSG00000198898"/>
<protein>
    <submittedName>
        <fullName evidence="1">Capping actin protein of muscle Z-line subunit alpha 2</fullName>
    </submittedName>
</protein>
<reference evidence="1 2" key="1">
    <citation type="journal article" date="2001" name="Nature">
        <title>Initial sequencing and analysis of the human genome.</title>
        <authorList>
            <consortium name="International Human Genome Sequencing Consortium"/>
            <person name="Lander E.S."/>
            <person name="Linton L.M."/>
            <person name="Birren B."/>
            <person name="Nusbaum C."/>
            <person name="Zody M.C."/>
            <person name="Baldwin J."/>
            <person name="Devon K."/>
            <person name="Dewar K."/>
            <person name="Doyle M."/>
            <person name="FitzHugh W."/>
            <person name="Funke R."/>
            <person name="Gage D."/>
            <person name="Harris K."/>
            <person name="Heaford A."/>
            <person name="Howland J."/>
            <person name="Kann L."/>
            <person name="Lehoczky J."/>
            <person name="LeVine R."/>
            <person name="McEwan P."/>
            <person name="McKernan K."/>
            <person name="Meldrim J."/>
            <person name="Mesirov J.P."/>
            <person name="Miranda C."/>
            <person name="Morris W."/>
            <person name="Naylor J."/>
            <person name="Raymond C."/>
            <person name="Rosetti M."/>
            <person name="Santos R."/>
            <person name="Sheridan A."/>
            <person name="Sougnez C."/>
            <person name="Stange-Thomann N."/>
            <person name="Stojanovic N."/>
            <person name="Subramanian A."/>
            <person name="Wyman D."/>
            <person name="Rogers J."/>
            <person name="Sulston J."/>
            <person name="Ainscough R."/>
            <person name="Beck S."/>
            <person name="Bentley D."/>
            <person name="Burton J."/>
            <person name="Clee C."/>
            <person name="Carter N."/>
            <person name="Coulson A."/>
            <person name="Deadman R."/>
            <person name="Deloukas P."/>
            <person name="Dunham A."/>
            <person name="Dunham I."/>
            <person name="Durbin R."/>
            <person name="French L."/>
            <person name="Grafham D."/>
            <person name="Gregory S."/>
            <person name="Hubbard T."/>
            <person name="Humphray S."/>
            <person name="Hunt A."/>
            <person name="Jones M."/>
            <person name="Lloyd C."/>
            <person name="McMurray A."/>
            <person name="Matthews L."/>
            <person name="Mercer S."/>
            <person name="Milne S."/>
            <person name="Mullikin J.C."/>
            <person name="Mungall A."/>
            <person name="Plumb R."/>
            <person name="Ross M."/>
            <person name="Shownkeen R."/>
            <person name="Sims S."/>
            <person name="Waterston R.H."/>
            <person name="Wilson R.K."/>
            <person name="Hillier L.W."/>
            <person name="McPherson J.D."/>
            <person name="Marra M.A."/>
            <person name="Mardis E.R."/>
            <person name="Fulton L.A."/>
            <person name="Chinwalla A.T."/>
            <person name="Pepin K.H."/>
            <person name="Gish W.R."/>
            <person name="Chissoe S.L."/>
            <person name="Wendl M.C."/>
            <person name="Delehaunty K.D."/>
            <person name="Miner T.L."/>
            <person name="Delehaunty A."/>
            <person name="Kramer J.B."/>
            <person name="Cook L.L."/>
            <person name="Fulton R.S."/>
            <person name="Johnson D.L."/>
            <person name="Minx P.J."/>
            <person name="Clifton S.W."/>
            <person name="Hawkins T."/>
            <person name="Branscomb E."/>
            <person name="Predki P."/>
            <person name="Richardson P."/>
            <person name="Wenning S."/>
            <person name="Slezak T."/>
            <person name="Doggett N."/>
            <person name="Cheng J.F."/>
            <person name="Olsen A."/>
            <person name="Lucas S."/>
            <person name="Elkin C."/>
            <person name="Uberbacher E."/>
            <person name="Frazier M."/>
            <person name="Gibbs R.A."/>
            <person name="Muzny D.M."/>
            <person name="Scherer S.E."/>
            <person name="Bouck J.B."/>
            <person name="Sodergren E.J."/>
            <person name="Worley K.C."/>
            <person name="Rives C.M."/>
            <person name="Gorrell J.H."/>
            <person name="Metzker M.L."/>
            <person name="Naylor S.L."/>
            <person name="Kucherlapati R.S."/>
            <person name="Nelson D.L."/>
            <person name="Weinstock G.M."/>
            <person name="Sakaki Y."/>
            <person name="Fujiyama A."/>
            <person name="Hattori M."/>
            <person name="Yada T."/>
            <person name="Toyoda A."/>
            <person name="Itoh T."/>
            <person name="Kawagoe C."/>
            <person name="Watanabe H."/>
            <person name="Totoki Y."/>
            <person name="Taylor T."/>
            <person name="Weissenbach J."/>
            <person name="Heilig R."/>
            <person name="Saurin W."/>
            <person name="Artiguenave F."/>
            <person name="Brottier P."/>
            <person name="Bruls T."/>
            <person name="Pelletier E."/>
            <person name="Robert C."/>
            <person name="Wincker P."/>
            <person name="Smith D.R."/>
            <person name="Doucette-Stamm L."/>
            <person name="Rubenfield M."/>
            <person name="Weinstock K."/>
            <person name="Lee H.M."/>
            <person name="Dubois J."/>
            <person name="Rosenthal A."/>
            <person name="Platzer M."/>
            <person name="Nyakatura G."/>
            <person name="Taudien S."/>
            <person name="Rump A."/>
            <person name="Yang H."/>
            <person name="Yu J."/>
            <person name="Wang J."/>
            <person name="Huang G."/>
            <person name="Gu J."/>
            <person name="Hood L."/>
            <person name="Rowen L."/>
            <person name="Madan A."/>
            <person name="Qin S."/>
            <person name="Davis R.W."/>
            <person name="Federspiel N.A."/>
            <person name="Abola A.P."/>
            <person name="Proctor M.J."/>
            <person name="Myers R.M."/>
            <person name="Schmutz J."/>
            <person name="Dickson M."/>
            <person name="Grimwood J."/>
            <person name="Cox D.R."/>
            <person name="Olson M.V."/>
            <person name="Kaul R."/>
            <person name="Raymond C."/>
            <person name="Shimizu N."/>
            <person name="Kawasaki K."/>
            <person name="Minoshima S."/>
            <person name="Evans G.A."/>
            <person name="Athanasiou M."/>
            <person name="Schultz R."/>
            <person name="Roe B.A."/>
            <person name="Chen F."/>
            <person name="Pan H."/>
            <person name="Ramser J."/>
            <person name="Lehrach H."/>
            <person name="Reinhardt R."/>
            <person name="McCombie W.R."/>
            <person name="de la Bastide M."/>
            <person name="Dedhia N."/>
            <person name="Blocker H."/>
            <person name="Hornischer K."/>
            <person name="Nordsiek G."/>
            <person name="Agarwala R."/>
            <person name="Aravind L."/>
            <person name="Bailey J.A."/>
            <person name="Bateman A."/>
            <person name="Batzoglou S."/>
            <person name="Birney E."/>
            <person name="Bork P."/>
            <person name="Brown D.G."/>
            <person name="Burge C.B."/>
            <person name="Cerutti L."/>
            <person name="Chen H.C."/>
            <person name="Church D."/>
            <person name="Clamp M."/>
            <person name="Copley R.R."/>
            <person name="Doerks T."/>
            <person name="Eddy S.R."/>
            <person name="Eichler E.E."/>
            <person name="Furey T.S."/>
            <person name="Galagan J."/>
            <person name="Gilbert J.G."/>
            <person name="Harmon C."/>
            <person name="Hayashizaki Y."/>
            <person name="Haussler D."/>
            <person name="Hermjakob H."/>
            <person name="Hokamp K."/>
            <person name="Jang W."/>
            <person name="Johnson L.S."/>
            <person name="Jones T.A."/>
            <person name="Kasif S."/>
            <person name="Kaspryzk A."/>
            <person name="Kennedy S."/>
            <person name="Kent W.J."/>
            <person name="Kitts P."/>
            <person name="Koonin E.V."/>
            <person name="Korf I."/>
            <person name="Kulp D."/>
            <person name="Lancet D."/>
            <person name="Lowe T.M."/>
            <person name="McLysaght A."/>
            <person name="Mikkelsen T."/>
            <person name="Moran J.V."/>
            <person name="Mulder N."/>
            <person name="Pollara V.J."/>
            <person name="Ponting C.P."/>
            <person name="Schuler G."/>
            <person name="Schultz J."/>
            <person name="Slater G."/>
            <person name="Smit A.F."/>
            <person name="Stupka E."/>
            <person name="Szustakowski J."/>
            <person name="Thierry-Mieg D."/>
            <person name="Thierry-Mieg J."/>
            <person name="Wagner L."/>
            <person name="Wallis J."/>
            <person name="Wheeler R."/>
            <person name="Williams A."/>
            <person name="Wolf Y.I."/>
            <person name="Wolfe K.H."/>
            <person name="Yang S.P."/>
            <person name="Yeh R.F."/>
            <person name="Collins F."/>
            <person name="Guyer M.S."/>
            <person name="Peterson J."/>
            <person name="Felsenfeld A."/>
            <person name="Wetterstrand K.A."/>
            <person name="Patrinos A."/>
            <person name="Morgan M.J."/>
            <person name="de Jong P."/>
            <person name="Catanese J.J."/>
            <person name="Osoegawa K."/>
            <person name="Shizuya H."/>
            <person name="Choi S."/>
            <person name="Chen Y.J."/>
        </authorList>
    </citation>
    <scope>NUCLEOTIDE SEQUENCE [LARGE SCALE GENOMIC DNA]</scope>
</reference>
<dbReference type="HGNC" id="HGNC:1490">
    <property type="gene designation" value="CAPZA2"/>
</dbReference>
<gene>
    <name evidence="1" type="primary">CAPZA2</name>
</gene>
<dbReference type="EMBL" id="KF458568">
    <property type="status" value="NOT_ANNOTATED_CDS"/>
    <property type="molecule type" value="Genomic_DNA"/>
</dbReference>
<reference evidence="4" key="5">
    <citation type="journal article" date="2012" name="Mol. Cell. Proteomics">
        <title>Comparative large-scale characterisation of plant vs. mammal proteins reveals similar and idiosyncratic N-alpha acetylation features.</title>
        <authorList>
            <person name="Bienvenut W.V."/>
            <person name="Sumpton D."/>
            <person name="Martinez A."/>
            <person name="Lilla S."/>
            <person name="Espagne C."/>
            <person name="Meinnel T."/>
            <person name="Giglione C."/>
        </authorList>
    </citation>
    <scope>IDENTIFICATION BY MASS SPECTROMETRY [LARGE SCALE ANALYSIS]</scope>
</reference>
<reference evidence="1" key="8">
    <citation type="submission" date="2025-09" db="UniProtKB">
        <authorList>
            <consortium name="Ensembl"/>
        </authorList>
    </citation>
    <scope>IDENTIFICATION</scope>
</reference>
<keyword evidence="2" id="KW-1185">Reference proteome</keyword>
<dbReference type="MassIVE" id="F8WED3"/>
<reference evidence="1 2" key="2">
    <citation type="journal article" date="2003" name="Nature">
        <title>The DNA sequence of human chromosome 7.</title>
        <authorList>
            <person name="Hillier L.W."/>
            <person name="Fulton R.S."/>
            <person name="Fulton L.A."/>
            <person name="Graves T.A."/>
            <person name="Pepin K.H."/>
            <person name="Wagner-McPherson C."/>
            <person name="Layman D."/>
            <person name="Maas J."/>
            <person name="Jaeger S."/>
            <person name="Walker R."/>
            <person name="Wylie K."/>
            <person name="Sekhon M."/>
            <person name="Becker M.C."/>
            <person name="O'Laughlin M.D."/>
            <person name="Schaller M.E."/>
            <person name="Fewell G.A."/>
            <person name="Delehaunty K.D."/>
            <person name="Miner T.L."/>
            <person name="Nash W.E."/>
            <person name="Cordes M."/>
            <person name="Du H."/>
            <person name="Sun H."/>
            <person name="Edwards J."/>
            <person name="Bradshaw-Cordum H."/>
            <person name="Ali J."/>
            <person name="Andrews S."/>
            <person name="Isak A."/>
            <person name="Vanbrunt A."/>
            <person name="Nguyen C."/>
            <person name="Du F."/>
            <person name="Lamar B."/>
            <person name="Courtney L."/>
            <person name="Kalicki J."/>
            <person name="Ozersky P."/>
            <person name="Bielicki L."/>
            <person name="Scott K."/>
            <person name="Holmes A."/>
            <person name="Harkins R."/>
            <person name="Harris A."/>
            <person name="Strong C.M."/>
            <person name="Hou S."/>
            <person name="Tomlinson C."/>
            <person name="Dauphin-Kohlberg S."/>
            <person name="Kozlowicz-Reilly A."/>
            <person name="Leonard S."/>
            <person name="Rohlfing T."/>
            <person name="Rock S.M."/>
            <person name="Tin-Wollam A.M."/>
            <person name="Abbott A."/>
            <person name="Minx P."/>
            <person name="Maupin R."/>
            <person name="Strowmatt C."/>
            <person name="Latreille P."/>
            <person name="Miller N."/>
            <person name="Johnson D."/>
            <person name="Murray J."/>
            <person name="Woessner J.P."/>
            <person name="Wendl M.C."/>
            <person name="Yang S.P."/>
            <person name="Schultz B.R."/>
            <person name="Wallis J.W."/>
            <person name="Spieth J."/>
            <person name="Bieri T.A."/>
            <person name="Nelson J.O."/>
            <person name="Berkowicz N."/>
            <person name="Wohldmann P.E."/>
            <person name="Cook L.L."/>
            <person name="Hickenbotham M.T."/>
            <person name="Eldred J."/>
            <person name="Williams D."/>
            <person name="Bedell J.A."/>
            <person name="Mardis E.R."/>
            <person name="Clifton S.W."/>
            <person name="Chissoe S.L."/>
            <person name="Marra M.A."/>
            <person name="Raymond C."/>
            <person name="Haugen E."/>
            <person name="Gillett W."/>
            <person name="Zhou Y."/>
            <person name="James R."/>
            <person name="Phelps K."/>
            <person name="Iadanoto S."/>
            <person name="Bubb K."/>
            <person name="Simms E."/>
            <person name="Levy R."/>
            <person name="Clendenning J."/>
            <person name="Kaul R."/>
            <person name="Kent W.J."/>
            <person name="Furey T.S."/>
            <person name="Baertsch R.A."/>
            <person name="Brent M.R."/>
            <person name="Keibler E."/>
            <person name="Flicek P."/>
            <person name="Bork P."/>
            <person name="Suyama M."/>
            <person name="Bailey J.A."/>
            <person name="Portnoy M.E."/>
            <person name="Torrents D."/>
            <person name="Chinwalla A.T."/>
            <person name="Gish W.R."/>
            <person name="Eddy S.R."/>
            <person name="McPherson J.D."/>
            <person name="Olson M.V."/>
            <person name="Eichler E.E."/>
            <person name="Green E.D."/>
            <person name="Waterston R.H."/>
            <person name="Wilson R.K."/>
        </authorList>
    </citation>
    <scope>NUCLEOTIDE SEQUENCE [LARGE SCALE GENOMIC DNA]</scope>
</reference>
<evidence type="ECO:0000313" key="1">
    <source>
        <dbReference type="Ensembl" id="ENSP00000408150.1"/>
    </source>
</evidence>